<dbReference type="Pfam" id="PF12697">
    <property type="entry name" value="Abhydrolase_6"/>
    <property type="match status" value="1"/>
</dbReference>
<organism evidence="2 3">
    <name type="scientific">Rhodoferax sediminis</name>
    <dbReference type="NCBI Taxonomy" id="2509614"/>
    <lineage>
        <taxon>Bacteria</taxon>
        <taxon>Pseudomonadati</taxon>
        <taxon>Pseudomonadota</taxon>
        <taxon>Betaproteobacteria</taxon>
        <taxon>Burkholderiales</taxon>
        <taxon>Comamonadaceae</taxon>
        <taxon>Rhodoferax</taxon>
    </lineage>
</organism>
<dbReference type="KEGG" id="rhf:EUB48_15815"/>
<dbReference type="InterPro" id="IPR000073">
    <property type="entry name" value="AB_hydrolase_1"/>
</dbReference>
<evidence type="ECO:0000313" key="3">
    <source>
        <dbReference type="Proteomes" id="UP000316798"/>
    </source>
</evidence>
<dbReference type="Gene3D" id="3.40.50.1820">
    <property type="entry name" value="alpha/beta hydrolase"/>
    <property type="match status" value="1"/>
</dbReference>
<proteinExistence type="predicted"/>
<dbReference type="GO" id="GO:0080032">
    <property type="term" value="F:methyl jasmonate esterase activity"/>
    <property type="evidence" value="ECO:0007669"/>
    <property type="project" value="TreeGrafter"/>
</dbReference>
<accession>A0A515DDX5</accession>
<evidence type="ECO:0000259" key="1">
    <source>
        <dbReference type="Pfam" id="PF12697"/>
    </source>
</evidence>
<dbReference type="GO" id="GO:0080031">
    <property type="term" value="F:methyl salicylate esterase activity"/>
    <property type="evidence" value="ECO:0007669"/>
    <property type="project" value="TreeGrafter"/>
</dbReference>
<keyword evidence="2" id="KW-0378">Hydrolase</keyword>
<dbReference type="SUPFAM" id="SSF53474">
    <property type="entry name" value="alpha/beta-Hydrolases"/>
    <property type="match status" value="1"/>
</dbReference>
<keyword evidence="3" id="KW-1185">Reference proteome</keyword>
<dbReference type="PANTHER" id="PTHR10992">
    <property type="entry name" value="METHYLESTERASE FAMILY MEMBER"/>
    <property type="match status" value="1"/>
</dbReference>
<name>A0A515DDX5_9BURK</name>
<dbReference type="GO" id="GO:0009694">
    <property type="term" value="P:jasmonic acid metabolic process"/>
    <property type="evidence" value="ECO:0007669"/>
    <property type="project" value="TreeGrafter"/>
</dbReference>
<dbReference type="GO" id="GO:0009696">
    <property type="term" value="P:salicylic acid metabolic process"/>
    <property type="evidence" value="ECO:0007669"/>
    <property type="project" value="TreeGrafter"/>
</dbReference>
<evidence type="ECO:0000313" key="2">
    <source>
        <dbReference type="EMBL" id="QDL38589.1"/>
    </source>
</evidence>
<gene>
    <name evidence="2" type="ORF">EUB48_15815</name>
</gene>
<dbReference type="Proteomes" id="UP000316798">
    <property type="component" value="Chromosome"/>
</dbReference>
<reference evidence="2 3" key="1">
    <citation type="submission" date="2019-01" db="EMBL/GenBank/DDBJ databases">
        <title>Genomic insights into a novel species Rhodoferax sp.</title>
        <authorList>
            <person name="Jin L."/>
        </authorList>
    </citation>
    <scope>NUCLEOTIDE SEQUENCE [LARGE SCALE GENOMIC DNA]</scope>
    <source>
        <strain evidence="2 3">CHu59-6-5</strain>
    </source>
</reference>
<dbReference type="AlphaFoldDB" id="A0A515DDX5"/>
<dbReference type="GO" id="GO:0080030">
    <property type="term" value="F:methyl indole-3-acetate esterase activity"/>
    <property type="evidence" value="ECO:0007669"/>
    <property type="project" value="TreeGrafter"/>
</dbReference>
<dbReference type="RefSeq" id="WP_142820029.1">
    <property type="nucleotide sequence ID" value="NZ_CP035503.1"/>
</dbReference>
<dbReference type="OrthoDB" id="9112061at2"/>
<dbReference type="PANTHER" id="PTHR10992:SF1032">
    <property type="entry name" value="METHYLESTERASE 17"/>
    <property type="match status" value="1"/>
</dbReference>
<dbReference type="InterPro" id="IPR045889">
    <property type="entry name" value="MES/HNL"/>
</dbReference>
<sequence length="237" mass="26200">MTAKTYVLIHGAYHGAWCWKDVASGLRALGHIVVTPTWTGLGERSHLLKFEPTLQTFIDDVAQVIRYEDLQDVVLVGHSFAGSVVSALADRMPERLRHLIYLDALVLRAGESSASRSPERAAAYRERAFTAGDGVGIPPGPPEHFGITDLQQAAWVRTKLTPHPLQTYYDRLQLQHPLGNGLPATYIACSEPYFASTVLSREIAQSMPGWRYLEIPTAHDAMLLMPRELTTLLAGID</sequence>
<feature type="domain" description="AB hydrolase-1" evidence="1">
    <location>
        <begin position="7"/>
        <end position="229"/>
    </location>
</feature>
<dbReference type="InterPro" id="IPR029058">
    <property type="entry name" value="AB_hydrolase_fold"/>
</dbReference>
<protein>
    <submittedName>
        <fullName evidence="2">Alpha/beta fold hydrolase</fullName>
    </submittedName>
</protein>
<dbReference type="EMBL" id="CP035503">
    <property type="protein sequence ID" value="QDL38589.1"/>
    <property type="molecule type" value="Genomic_DNA"/>
</dbReference>